<evidence type="ECO:0000313" key="4">
    <source>
        <dbReference type="WBParaSite" id="HPBE_0002003401-mRNA-1"/>
    </source>
</evidence>
<name>A0A183GCV5_HELPZ</name>
<dbReference type="AlphaFoldDB" id="A0A183GCV5"/>
<proteinExistence type="predicted"/>
<organism evidence="3 4">
    <name type="scientific">Heligmosomoides polygyrus</name>
    <name type="common">Parasitic roundworm</name>
    <dbReference type="NCBI Taxonomy" id="6339"/>
    <lineage>
        <taxon>Eukaryota</taxon>
        <taxon>Metazoa</taxon>
        <taxon>Ecdysozoa</taxon>
        <taxon>Nematoda</taxon>
        <taxon>Chromadorea</taxon>
        <taxon>Rhabditida</taxon>
        <taxon>Rhabditina</taxon>
        <taxon>Rhabditomorpha</taxon>
        <taxon>Strongyloidea</taxon>
        <taxon>Heligmosomidae</taxon>
        <taxon>Heligmosomoides</taxon>
    </lineage>
</organism>
<protein>
    <submittedName>
        <fullName evidence="4">Nuclear pore complex protein</fullName>
    </submittedName>
</protein>
<keyword evidence="3" id="KW-1185">Reference proteome</keyword>
<reference evidence="2 3" key="1">
    <citation type="submission" date="2018-11" db="EMBL/GenBank/DDBJ databases">
        <authorList>
            <consortium name="Pathogen Informatics"/>
        </authorList>
    </citation>
    <scope>NUCLEOTIDE SEQUENCE [LARGE SCALE GENOMIC DNA]</scope>
</reference>
<dbReference type="OrthoDB" id="5870462at2759"/>
<dbReference type="EMBL" id="UZAH01031803">
    <property type="protein sequence ID" value="VDP17949.1"/>
    <property type="molecule type" value="Genomic_DNA"/>
</dbReference>
<accession>A0A3P8F1L0</accession>
<evidence type="ECO:0000313" key="2">
    <source>
        <dbReference type="EMBL" id="VDP17949.1"/>
    </source>
</evidence>
<sequence length="314" mass="35618">MLPGVLGDSPPHLAYELTDPSSAKKPDHGACETYRRPEVQHCLRELLAVDAVPVERWLSVLEQVGSISDVWELLAKLACNVTLNYSSETAGSPVDELCPALKYSERKEEDCWSWIKVLRLRVLLATTKWEKLSQRSENEQRDILNKVRNAYFAGVLSNVNWKDNDLVQTYAERWSLLFTCWEALQRGSRLAVMKRLLSDSDLKSLRKWSARIIAGKTNVDGVVVERALAFYLKYLINDIDTTRTVEDLIDWKVLIYLQQKGVHLDAVELQLSVDKVVELLLCAEEVELTAETFAVVEKLLSSRLKDRGSEIVGG</sequence>
<evidence type="ECO:0000256" key="1">
    <source>
        <dbReference type="SAM" id="MobiDB-lite"/>
    </source>
</evidence>
<feature type="region of interest" description="Disordered" evidence="1">
    <location>
        <begin position="1"/>
        <end position="30"/>
    </location>
</feature>
<gene>
    <name evidence="2" type="ORF">HPBE_LOCUS20033</name>
</gene>
<dbReference type="Proteomes" id="UP000050761">
    <property type="component" value="Unassembled WGS sequence"/>
</dbReference>
<dbReference type="WBParaSite" id="HPBE_0002003401-mRNA-1">
    <property type="protein sequence ID" value="HPBE_0002003401-mRNA-1"/>
    <property type="gene ID" value="HPBE_0002003401"/>
</dbReference>
<reference evidence="4" key="2">
    <citation type="submission" date="2019-09" db="UniProtKB">
        <authorList>
            <consortium name="WormBaseParasite"/>
        </authorList>
    </citation>
    <scope>IDENTIFICATION</scope>
</reference>
<accession>A0A183GCV5</accession>
<evidence type="ECO:0000313" key="3">
    <source>
        <dbReference type="Proteomes" id="UP000050761"/>
    </source>
</evidence>